<dbReference type="PANTHER" id="PTHR11059">
    <property type="entry name" value="DNA REPAIR PROTEIN RECN"/>
    <property type="match status" value="1"/>
</dbReference>
<keyword evidence="6" id="KW-0067">ATP-binding</keyword>
<dbReference type="InterPro" id="IPR004604">
    <property type="entry name" value="DNA_recomb/repair_RecN"/>
</dbReference>
<dbReference type="SUPFAM" id="SSF52540">
    <property type="entry name" value="P-loop containing nucleoside triphosphate hydrolases"/>
    <property type="match status" value="1"/>
</dbReference>
<dbReference type="GO" id="GO:0009432">
    <property type="term" value="P:SOS response"/>
    <property type="evidence" value="ECO:0007669"/>
    <property type="project" value="TreeGrafter"/>
</dbReference>
<dbReference type="GO" id="GO:0005524">
    <property type="term" value="F:ATP binding"/>
    <property type="evidence" value="ECO:0007669"/>
    <property type="project" value="UniProtKB-KW"/>
</dbReference>
<gene>
    <name evidence="13" type="ORF">B0A62_07900</name>
    <name evidence="12" type="ORF">IW20_08705</name>
</gene>
<comment type="caution">
    <text evidence="12">The sequence shown here is derived from an EMBL/GenBank/DDBJ whole genome shotgun (WGS) entry which is preliminary data.</text>
</comment>
<evidence type="ECO:0000256" key="3">
    <source>
        <dbReference type="ARBA" id="ARBA00021315"/>
    </source>
</evidence>
<dbReference type="GO" id="GO:0006310">
    <property type="term" value="P:DNA recombination"/>
    <property type="evidence" value="ECO:0007669"/>
    <property type="project" value="InterPro"/>
</dbReference>
<dbReference type="GO" id="GO:0043590">
    <property type="term" value="C:bacterial nucleoid"/>
    <property type="evidence" value="ECO:0007669"/>
    <property type="project" value="TreeGrafter"/>
</dbReference>
<keyword evidence="15" id="KW-1185">Reference proteome</keyword>
<dbReference type="Proteomes" id="UP000028712">
    <property type="component" value="Unassembled WGS sequence"/>
</dbReference>
<feature type="domain" description="RecF/RecN/SMC N-terminal" evidence="11">
    <location>
        <begin position="2"/>
        <end position="505"/>
    </location>
</feature>
<evidence type="ECO:0000256" key="5">
    <source>
        <dbReference type="ARBA" id="ARBA00022763"/>
    </source>
</evidence>
<dbReference type="Gene3D" id="3.40.50.300">
    <property type="entry name" value="P-loop containing nucleotide triphosphate hydrolases"/>
    <property type="match status" value="2"/>
</dbReference>
<dbReference type="STRING" id="991.IW20_08705"/>
<keyword evidence="4" id="KW-0547">Nucleotide-binding</keyword>
<dbReference type="GO" id="GO:0006281">
    <property type="term" value="P:DNA repair"/>
    <property type="evidence" value="ECO:0007669"/>
    <property type="project" value="UniProtKB-KW"/>
</dbReference>
<evidence type="ECO:0000256" key="6">
    <source>
        <dbReference type="ARBA" id="ARBA00022840"/>
    </source>
</evidence>
<evidence type="ECO:0000313" key="12">
    <source>
        <dbReference type="EMBL" id="KFF17079.1"/>
    </source>
</evidence>
<dbReference type="NCBIfam" id="TIGR00634">
    <property type="entry name" value="recN"/>
    <property type="match status" value="1"/>
</dbReference>
<accession>A0A086AK65</accession>
<sequence length="550" mass="61583">MITSLSIKNYALIEKLSIDFSKGFSIITGETGAGKSIILGALGLVLGKRADLTSLKNKEEKCVIEAHFKISKYNLEAFFEANDLDYEDDTIIRREILPSGKSRAFINDSPVNLQELQELSLYLIDIHSQQQTQELSEESVQFQIIDAIADNFGVIADYQNVLKKYKSDKTKLISLLKKQSESAKEQEYNTFLLNELVAAQLKSGQQEELEEEFEKLNNVEIIKESLDKSLAIANEEQFGVIQNLNEIKASLHKIATFSTEYGAFFERITSLAIEFDDVSGELQKASEKLLNDPAQLDFISQKLQVIYNLQKKHQVATVDDLIEIQTKLENSVLELGNIEEEIAKLTTSIEQKTIDLDAFANKIHENRIAAVPLLSDKLITILETLGMPNVRFKIDINYGETYFPNGKDELQFLFSANKGTDFGLLKKVASGGEMSRIMLAVKAILAQYSKLPTLIFDEIDTGVSGEIAVRMGEIMKEMSQQMQIFAITHLPQIAAKGESHFKVFKSTVDDDTQSELKLLSQEERIQEIAQMLSGSVVSDSALNHAKALLN</sequence>
<evidence type="ECO:0000256" key="4">
    <source>
        <dbReference type="ARBA" id="ARBA00022741"/>
    </source>
</evidence>
<comment type="function">
    <text evidence="1 9">May be involved in recombinational repair of damaged DNA.</text>
</comment>
<dbReference type="InterPro" id="IPR003395">
    <property type="entry name" value="RecF/RecN/SMC_N"/>
</dbReference>
<evidence type="ECO:0000256" key="1">
    <source>
        <dbReference type="ARBA" id="ARBA00003618"/>
    </source>
</evidence>
<dbReference type="PANTHER" id="PTHR11059:SF0">
    <property type="entry name" value="DNA REPAIR PROTEIN RECN"/>
    <property type="match status" value="1"/>
</dbReference>
<evidence type="ECO:0000256" key="7">
    <source>
        <dbReference type="ARBA" id="ARBA00023204"/>
    </source>
</evidence>
<protein>
    <recommendedName>
        <fullName evidence="3 9">DNA repair protein RecN</fullName>
    </recommendedName>
    <alternativeName>
        <fullName evidence="8 9">Recombination protein N</fullName>
    </alternativeName>
</protein>
<keyword evidence="10" id="KW-0175">Coiled coil</keyword>
<evidence type="ECO:0000256" key="8">
    <source>
        <dbReference type="ARBA" id="ARBA00033408"/>
    </source>
</evidence>
<dbReference type="AlphaFoldDB" id="A0A086AK65"/>
<name>A0A086AK65_FLAHY</name>
<evidence type="ECO:0000256" key="2">
    <source>
        <dbReference type="ARBA" id="ARBA00009441"/>
    </source>
</evidence>
<keyword evidence="7 9" id="KW-0234">DNA repair</keyword>
<proteinExistence type="inferred from homology"/>
<reference evidence="12 14" key="1">
    <citation type="submission" date="2014-07" db="EMBL/GenBank/DDBJ databases">
        <title>Genome of Flavobacterium hydatis DSM 2063.</title>
        <authorList>
            <person name="Pipes S.E."/>
            <person name="Stropko S.J."/>
            <person name="Newman J.D."/>
        </authorList>
    </citation>
    <scope>NUCLEOTIDE SEQUENCE [LARGE SCALE GENOMIC DNA]</scope>
    <source>
        <strain evidence="12 14">DSM 2063</strain>
    </source>
</reference>
<evidence type="ECO:0000256" key="10">
    <source>
        <dbReference type="SAM" id="Coils"/>
    </source>
</evidence>
<dbReference type="CDD" id="cd03241">
    <property type="entry name" value="ABC_RecN"/>
    <property type="match status" value="2"/>
</dbReference>
<dbReference type="OrthoDB" id="9806954at2"/>
<evidence type="ECO:0000256" key="9">
    <source>
        <dbReference type="PIRNR" id="PIRNR003128"/>
    </source>
</evidence>
<dbReference type="EMBL" id="JPRM01000011">
    <property type="protein sequence ID" value="KFF17079.1"/>
    <property type="molecule type" value="Genomic_DNA"/>
</dbReference>
<dbReference type="Pfam" id="PF02463">
    <property type="entry name" value="SMC_N"/>
    <property type="match status" value="1"/>
</dbReference>
<evidence type="ECO:0000313" key="13">
    <source>
        <dbReference type="EMBL" id="OXA95661.1"/>
    </source>
</evidence>
<comment type="similarity">
    <text evidence="2 9">Belongs to the RecN family.</text>
</comment>
<dbReference type="RefSeq" id="WP_035620888.1">
    <property type="nucleotide sequence ID" value="NZ_JBEWQG010000008.1"/>
</dbReference>
<reference evidence="13 15" key="2">
    <citation type="submission" date="2016-11" db="EMBL/GenBank/DDBJ databases">
        <title>Whole genomes of Flavobacteriaceae.</title>
        <authorList>
            <person name="Stine C."/>
            <person name="Li C."/>
            <person name="Tadesse D."/>
        </authorList>
    </citation>
    <scope>NUCLEOTIDE SEQUENCE [LARGE SCALE GENOMIC DNA]</scope>
    <source>
        <strain evidence="13 15">ATCC 29551</strain>
    </source>
</reference>
<dbReference type="EMBL" id="MUGY01000006">
    <property type="protein sequence ID" value="OXA95661.1"/>
    <property type="molecule type" value="Genomic_DNA"/>
</dbReference>
<dbReference type="eggNOG" id="COG0497">
    <property type="taxonomic scope" value="Bacteria"/>
</dbReference>
<keyword evidence="5 9" id="KW-0227">DNA damage</keyword>
<dbReference type="PIRSF" id="PIRSF003128">
    <property type="entry name" value="RecN"/>
    <property type="match status" value="1"/>
</dbReference>
<evidence type="ECO:0000259" key="11">
    <source>
        <dbReference type="Pfam" id="PF02463"/>
    </source>
</evidence>
<dbReference type="Proteomes" id="UP000198424">
    <property type="component" value="Unassembled WGS sequence"/>
</dbReference>
<organism evidence="12 14">
    <name type="scientific">Flavobacterium hydatis</name>
    <name type="common">Cytophaga aquatilis</name>
    <dbReference type="NCBI Taxonomy" id="991"/>
    <lineage>
        <taxon>Bacteria</taxon>
        <taxon>Pseudomonadati</taxon>
        <taxon>Bacteroidota</taxon>
        <taxon>Flavobacteriia</taxon>
        <taxon>Flavobacteriales</taxon>
        <taxon>Flavobacteriaceae</taxon>
        <taxon>Flavobacterium</taxon>
    </lineage>
</organism>
<evidence type="ECO:0000313" key="14">
    <source>
        <dbReference type="Proteomes" id="UP000028712"/>
    </source>
</evidence>
<evidence type="ECO:0000313" key="15">
    <source>
        <dbReference type="Proteomes" id="UP000198424"/>
    </source>
</evidence>
<dbReference type="InterPro" id="IPR027417">
    <property type="entry name" value="P-loop_NTPase"/>
</dbReference>
<feature type="coiled-coil region" evidence="10">
    <location>
        <begin position="199"/>
        <end position="236"/>
    </location>
</feature>